<evidence type="ECO:0000313" key="5">
    <source>
        <dbReference type="Proteomes" id="UP000323505"/>
    </source>
</evidence>
<feature type="compositionally biased region" description="Polar residues" evidence="1">
    <location>
        <begin position="310"/>
        <end position="331"/>
    </location>
</feature>
<feature type="domain" description="DUF11" evidence="3">
    <location>
        <begin position="221"/>
        <end position="332"/>
    </location>
</feature>
<dbReference type="Proteomes" id="UP000323505">
    <property type="component" value="Unassembled WGS sequence"/>
</dbReference>
<dbReference type="Gene3D" id="2.60.40.10">
    <property type="entry name" value="Immunoglobulins"/>
    <property type="match status" value="1"/>
</dbReference>
<dbReference type="RefSeq" id="WP_148764433.1">
    <property type="nucleotide sequence ID" value="NZ_VSRQ01000006.1"/>
</dbReference>
<feature type="compositionally biased region" description="Basic residues" evidence="1">
    <location>
        <begin position="50"/>
        <end position="88"/>
    </location>
</feature>
<dbReference type="EMBL" id="VSRQ01000006">
    <property type="protein sequence ID" value="TYK46121.1"/>
    <property type="molecule type" value="Genomic_DNA"/>
</dbReference>
<keyword evidence="2" id="KW-0732">Signal</keyword>
<dbReference type="AlphaFoldDB" id="A0A5D3FCU4"/>
<evidence type="ECO:0000256" key="1">
    <source>
        <dbReference type="SAM" id="MobiDB-lite"/>
    </source>
</evidence>
<name>A0A5D3FCU4_9ACTN</name>
<feature type="region of interest" description="Disordered" evidence="1">
    <location>
        <begin position="310"/>
        <end position="339"/>
    </location>
</feature>
<evidence type="ECO:0000259" key="3">
    <source>
        <dbReference type="Pfam" id="PF01345"/>
    </source>
</evidence>
<evidence type="ECO:0000313" key="4">
    <source>
        <dbReference type="EMBL" id="TYK46121.1"/>
    </source>
</evidence>
<comment type="caution">
    <text evidence="4">The sequence shown here is derived from an EMBL/GenBank/DDBJ whole genome shotgun (WGS) entry which is preliminary data.</text>
</comment>
<proteinExistence type="predicted"/>
<gene>
    <name evidence="4" type="ORF">FXF68_28405</name>
</gene>
<keyword evidence="5" id="KW-1185">Reference proteome</keyword>
<feature type="signal peptide" evidence="2">
    <location>
        <begin position="1"/>
        <end position="25"/>
    </location>
</feature>
<feature type="region of interest" description="Disordered" evidence="1">
    <location>
        <begin position="30"/>
        <end position="89"/>
    </location>
</feature>
<feature type="chain" id="PRO_5039477521" evidence="2">
    <location>
        <begin position="26"/>
        <end position="339"/>
    </location>
</feature>
<protein>
    <submittedName>
        <fullName evidence="4">DUF11 domain-containing protein</fullName>
    </submittedName>
</protein>
<organism evidence="4 5">
    <name type="scientific">Actinomadura decatromicini</name>
    <dbReference type="NCBI Taxonomy" id="2604572"/>
    <lineage>
        <taxon>Bacteria</taxon>
        <taxon>Bacillati</taxon>
        <taxon>Actinomycetota</taxon>
        <taxon>Actinomycetes</taxon>
        <taxon>Streptosporangiales</taxon>
        <taxon>Thermomonosporaceae</taxon>
        <taxon>Actinomadura</taxon>
    </lineage>
</organism>
<accession>A0A5D3FCU4</accession>
<reference evidence="4 5" key="1">
    <citation type="submission" date="2019-08" db="EMBL/GenBank/DDBJ databases">
        <title>Actinomadura sp. nov. CYP1-5 isolated from mountain soil.</title>
        <authorList>
            <person name="Songsumanus A."/>
            <person name="Kuncharoen N."/>
            <person name="Kudo T."/>
            <person name="Yuki M."/>
            <person name="Igarashi Y."/>
            <person name="Tanasupawat S."/>
        </authorList>
    </citation>
    <scope>NUCLEOTIDE SEQUENCE [LARGE SCALE GENOMIC DNA]</scope>
    <source>
        <strain evidence="4 5">CYP1-5</strain>
    </source>
</reference>
<sequence>MIRTWKERGLVLVAAAPLLGLVPMAAVARADASGPPPRPRTHAAPSKPKAQPKSKPKTKAKPNAKPKTKHAQHAKPKSKASAKPKAVKAKKDAAHVQHARAVRLQMSAPKQDVVPGRTYEWTYRVVANGPARPGKAVFRTRLPKSLAFVSGERNCASSRERAVVCRLGTIGRGQEIAGSIRARVSKRARPDREISPRADVTWAGTRVTRRFPAVRVAPTADLALSQSAPSRARAGAAIPYAMKVRNLGPGTAANVTVWSAGPVKIVGRDTACMPYGRGNLCSIGTLKPGRSRTVHVKAVPRRDVRAGTVLESSWRASSPTADPDPANNSMAVRTKITRR</sequence>
<evidence type="ECO:0000256" key="2">
    <source>
        <dbReference type="SAM" id="SignalP"/>
    </source>
</evidence>
<dbReference type="InterPro" id="IPR013783">
    <property type="entry name" value="Ig-like_fold"/>
</dbReference>
<dbReference type="GO" id="GO:0005975">
    <property type="term" value="P:carbohydrate metabolic process"/>
    <property type="evidence" value="ECO:0007669"/>
    <property type="project" value="UniProtKB-ARBA"/>
</dbReference>
<dbReference type="InterPro" id="IPR001434">
    <property type="entry name" value="OmcB-like_DUF11"/>
</dbReference>
<dbReference type="Pfam" id="PF01345">
    <property type="entry name" value="DUF11"/>
    <property type="match status" value="1"/>
</dbReference>